<dbReference type="InterPro" id="IPR037381">
    <property type="entry name" value="RFWD3"/>
</dbReference>
<proteinExistence type="predicted"/>
<dbReference type="Proteomes" id="UP000751190">
    <property type="component" value="Unassembled WGS sequence"/>
</dbReference>
<evidence type="ECO:0000256" key="2">
    <source>
        <dbReference type="SAM" id="MobiDB-lite"/>
    </source>
</evidence>
<name>A0A8J5X9D6_DIALT</name>
<feature type="coiled-coil region" evidence="1">
    <location>
        <begin position="164"/>
        <end position="191"/>
    </location>
</feature>
<dbReference type="SUPFAM" id="SSF57850">
    <property type="entry name" value="RING/U-box"/>
    <property type="match status" value="1"/>
</dbReference>
<organism evidence="3 4">
    <name type="scientific">Diacronema lutheri</name>
    <name type="common">Unicellular marine alga</name>
    <name type="synonym">Monochrysis lutheri</name>
    <dbReference type="NCBI Taxonomy" id="2081491"/>
    <lineage>
        <taxon>Eukaryota</taxon>
        <taxon>Haptista</taxon>
        <taxon>Haptophyta</taxon>
        <taxon>Pavlovophyceae</taxon>
        <taxon>Pavlovales</taxon>
        <taxon>Pavlovaceae</taxon>
        <taxon>Diacronema</taxon>
    </lineage>
</organism>
<dbReference type="GO" id="GO:0005634">
    <property type="term" value="C:nucleus"/>
    <property type="evidence" value="ECO:0007669"/>
    <property type="project" value="InterPro"/>
</dbReference>
<feature type="compositionally biased region" description="Polar residues" evidence="2">
    <location>
        <begin position="28"/>
        <end position="39"/>
    </location>
</feature>
<gene>
    <name evidence="3" type="ORF">KFE25_004259</name>
</gene>
<keyword evidence="4" id="KW-1185">Reference proteome</keyword>
<evidence type="ECO:0008006" key="5">
    <source>
        <dbReference type="Google" id="ProtNLM"/>
    </source>
</evidence>
<evidence type="ECO:0000313" key="4">
    <source>
        <dbReference type="Proteomes" id="UP000751190"/>
    </source>
</evidence>
<sequence>MAENDDDEDFAELPAAGRLPSGRKRSLPPSSNGLQQNEVTTRRICELGRQSLTHQQISAMLHAEGLLNSKGARWARTTDGKVIERVLHRRHQPCSLACGHIFGRSCISTHLFRRKACSLCGASARRASVRPIYATAQLAQQHTDGHAPVASRWELETRREEALSECIELELARLQAELHELQQRALQLRTAAILRTPCAAAPLASLAVGRRDALGPASHGQHWAALPSPPPPPPATVVCAGETGDS</sequence>
<dbReference type="AlphaFoldDB" id="A0A8J5X9D6"/>
<reference evidence="3" key="1">
    <citation type="submission" date="2021-05" db="EMBL/GenBank/DDBJ databases">
        <title>The genome of the haptophyte Pavlova lutheri (Diacronema luteri, Pavlovales) - a model for lipid biosynthesis in eukaryotic algae.</title>
        <authorList>
            <person name="Hulatt C.J."/>
            <person name="Posewitz M.C."/>
        </authorList>
    </citation>
    <scope>NUCLEOTIDE SEQUENCE</scope>
    <source>
        <strain evidence="3">NIVA-4/92</strain>
    </source>
</reference>
<comment type="caution">
    <text evidence="3">The sequence shown here is derived from an EMBL/GenBank/DDBJ whole genome shotgun (WGS) entry which is preliminary data.</text>
</comment>
<dbReference type="EMBL" id="JAGTXO010000046">
    <property type="protein sequence ID" value="KAG8458925.1"/>
    <property type="molecule type" value="Genomic_DNA"/>
</dbReference>
<feature type="compositionally biased region" description="Acidic residues" evidence="2">
    <location>
        <begin position="1"/>
        <end position="11"/>
    </location>
</feature>
<dbReference type="OrthoDB" id="5600418at2759"/>
<keyword evidence="1" id="KW-0175">Coiled coil</keyword>
<protein>
    <recommendedName>
        <fullName evidence="5">RING-type domain-containing protein</fullName>
    </recommendedName>
</protein>
<dbReference type="PANTHER" id="PTHR16047">
    <property type="entry name" value="RFWD3 PROTEIN"/>
    <property type="match status" value="1"/>
</dbReference>
<evidence type="ECO:0000256" key="1">
    <source>
        <dbReference type="SAM" id="Coils"/>
    </source>
</evidence>
<dbReference type="GO" id="GO:0036297">
    <property type="term" value="P:interstrand cross-link repair"/>
    <property type="evidence" value="ECO:0007669"/>
    <property type="project" value="InterPro"/>
</dbReference>
<dbReference type="PANTHER" id="PTHR16047:SF7">
    <property type="entry name" value="E3 UBIQUITIN-PROTEIN LIGASE RFWD3"/>
    <property type="match status" value="1"/>
</dbReference>
<dbReference type="GO" id="GO:0016567">
    <property type="term" value="P:protein ubiquitination"/>
    <property type="evidence" value="ECO:0007669"/>
    <property type="project" value="InterPro"/>
</dbReference>
<feature type="region of interest" description="Disordered" evidence="2">
    <location>
        <begin position="217"/>
        <end position="246"/>
    </location>
</feature>
<accession>A0A8J5X9D6</accession>
<dbReference type="Gene3D" id="3.30.40.10">
    <property type="entry name" value="Zinc/RING finger domain, C3HC4 (zinc finger)"/>
    <property type="match status" value="1"/>
</dbReference>
<dbReference type="GO" id="GO:0004842">
    <property type="term" value="F:ubiquitin-protein transferase activity"/>
    <property type="evidence" value="ECO:0007669"/>
    <property type="project" value="InterPro"/>
</dbReference>
<evidence type="ECO:0000313" key="3">
    <source>
        <dbReference type="EMBL" id="KAG8458925.1"/>
    </source>
</evidence>
<feature type="region of interest" description="Disordered" evidence="2">
    <location>
        <begin position="1"/>
        <end position="39"/>
    </location>
</feature>
<dbReference type="InterPro" id="IPR013083">
    <property type="entry name" value="Znf_RING/FYVE/PHD"/>
</dbReference>